<accession>A0A926ES87</accession>
<comment type="caution">
    <text evidence="1">The sequence shown here is derived from an EMBL/GenBank/DDBJ whole genome shotgun (WGS) entry which is preliminary data.</text>
</comment>
<keyword evidence="2" id="KW-1185">Reference proteome</keyword>
<name>A0A926ES87_9FIRM</name>
<evidence type="ECO:0000313" key="1">
    <source>
        <dbReference type="EMBL" id="MBC8585325.1"/>
    </source>
</evidence>
<dbReference type="SUPFAM" id="SSF56563">
    <property type="entry name" value="Major capsid protein gp5"/>
    <property type="match status" value="1"/>
</dbReference>
<sequence length="336" mass="36268">MANYQNIKLDKSMYKSGASFSAQLEKLDPSSGYTGTELANLDAFQRQLKRFDIKVSGAGSDSISKFFSTVDSAALFPEYVARAVAQGADETATINNIIASKTVIHSMDYRTITTDNGEEVQAADVAEGAFIPQTTIKLNENLVRMIKRGRMLVASYEAVKFQRIDLFTVTLKQIGAYITKAQLKDAVDVLINGDGNSNAADSITTSASGALAYSDLLNLWSQFDEFEMNTLIVSPDMMQKMLGLAELKDPVAGLNFNGTGMIGTPFGANVIKSKAVPEGTIVALDNRFALEMVTAGDITVDYDKLIDCQLERAAVTSISGFAKIFPDAVKVLTLKA</sequence>
<protein>
    <submittedName>
        <fullName evidence="1">Phage major capsid protein</fullName>
    </submittedName>
</protein>
<proteinExistence type="predicted"/>
<gene>
    <name evidence="1" type="ORF">H8705_06985</name>
</gene>
<organism evidence="1 2">
    <name type="scientific">Youxingia wuxianensis</name>
    <dbReference type="NCBI Taxonomy" id="2763678"/>
    <lineage>
        <taxon>Bacteria</taxon>
        <taxon>Bacillati</taxon>
        <taxon>Bacillota</taxon>
        <taxon>Clostridia</taxon>
        <taxon>Eubacteriales</taxon>
        <taxon>Oscillospiraceae</taxon>
        <taxon>Youxingia</taxon>
    </lineage>
</organism>
<reference evidence="1" key="1">
    <citation type="submission" date="2020-08" db="EMBL/GenBank/DDBJ databases">
        <title>Genome public.</title>
        <authorList>
            <person name="Liu C."/>
            <person name="Sun Q."/>
        </authorList>
    </citation>
    <scope>NUCLEOTIDE SEQUENCE</scope>
    <source>
        <strain evidence="1">NSJ-64</strain>
    </source>
</reference>
<evidence type="ECO:0000313" key="2">
    <source>
        <dbReference type="Proteomes" id="UP000623678"/>
    </source>
</evidence>
<dbReference type="RefSeq" id="WP_262395109.1">
    <property type="nucleotide sequence ID" value="NZ_JACRTD010000004.1"/>
</dbReference>
<dbReference type="Proteomes" id="UP000623678">
    <property type="component" value="Unassembled WGS sequence"/>
</dbReference>
<dbReference type="AlphaFoldDB" id="A0A926ES87"/>
<dbReference type="EMBL" id="JACRTD010000004">
    <property type="protein sequence ID" value="MBC8585325.1"/>
    <property type="molecule type" value="Genomic_DNA"/>
</dbReference>
<dbReference type="Pfam" id="PF25209">
    <property type="entry name" value="Phage_capsid_4"/>
    <property type="match status" value="1"/>
</dbReference>